<feature type="coiled-coil region" evidence="1">
    <location>
        <begin position="237"/>
        <end position="269"/>
    </location>
</feature>
<proteinExistence type="predicted"/>
<reference evidence="3" key="1">
    <citation type="submission" date="2017-10" db="EMBL/GenBank/DDBJ databases">
        <title>Rapid genome shrinkage in a self-fertile nematode reveals novel sperm competition proteins.</title>
        <authorList>
            <person name="Yin D."/>
            <person name="Schwarz E.M."/>
            <person name="Thomas C.G."/>
            <person name="Felde R.L."/>
            <person name="Korf I.F."/>
            <person name="Cutter A.D."/>
            <person name="Schartner C.M."/>
            <person name="Ralston E.J."/>
            <person name="Meyer B.J."/>
            <person name="Haag E.S."/>
        </authorList>
    </citation>
    <scope>NUCLEOTIDE SEQUENCE [LARGE SCALE GENOMIC DNA]</scope>
    <source>
        <strain evidence="3">JU1422</strain>
    </source>
</reference>
<dbReference type="EMBL" id="PDUG01000006">
    <property type="protein sequence ID" value="PIC16705.1"/>
    <property type="molecule type" value="Genomic_DNA"/>
</dbReference>
<evidence type="ECO:0000256" key="1">
    <source>
        <dbReference type="SAM" id="Coils"/>
    </source>
</evidence>
<dbReference type="OrthoDB" id="10537402at2759"/>
<dbReference type="Proteomes" id="UP000230233">
    <property type="component" value="Chromosome X"/>
</dbReference>
<gene>
    <name evidence="2" type="primary">Cnig_chr_X.g23219</name>
    <name evidence="2" type="ORF">B9Z55_023219</name>
</gene>
<dbReference type="AlphaFoldDB" id="A0A2G5SNL5"/>
<protein>
    <submittedName>
        <fullName evidence="2">Uncharacterized protein</fullName>
    </submittedName>
</protein>
<accession>A0A2G5SNL5</accession>
<evidence type="ECO:0000313" key="2">
    <source>
        <dbReference type="EMBL" id="PIC16705.1"/>
    </source>
</evidence>
<feature type="coiled-coil region" evidence="1">
    <location>
        <begin position="110"/>
        <end position="137"/>
    </location>
</feature>
<organism evidence="2 3">
    <name type="scientific">Caenorhabditis nigoni</name>
    <dbReference type="NCBI Taxonomy" id="1611254"/>
    <lineage>
        <taxon>Eukaryota</taxon>
        <taxon>Metazoa</taxon>
        <taxon>Ecdysozoa</taxon>
        <taxon>Nematoda</taxon>
        <taxon>Chromadorea</taxon>
        <taxon>Rhabditida</taxon>
        <taxon>Rhabditina</taxon>
        <taxon>Rhabditomorpha</taxon>
        <taxon>Rhabditoidea</taxon>
        <taxon>Rhabditidae</taxon>
        <taxon>Peloderinae</taxon>
        <taxon>Caenorhabditis</taxon>
    </lineage>
</organism>
<name>A0A2G5SNL5_9PELO</name>
<sequence>MFPSDPNIYLPFLLYQSPFDDVQNQQQKAWQDMQNNLAHTVSPTQNQQGIGRQDFLSYQISQLRDQSQVGAAQNQHPCALQVILNTQPILPLQGFAPQQTLQAFIAQQQQVSQQRQLAEQQQKVAELQLQQQQQQTAELQSPTNAALQALLHQTIEGMTVGERKIFDQLRLNYQRQQVGMAPPNLLYGMNNGVQQVAENLQPQLGAFRPLPTVPQPMVQQQILQQSMVPHSIAYDFLTAQQRQLHQIQLANAEQQQRQLQNQALEAQMIAGMQLLQQNRPEVNHQMQDIDRPQLTPQEYMRVQTQSEQIQGEVVAAEVEEIVGNVEMGVDMKEEVASPEVLLRDAPEKAPVLEHAPEEAPEAAPAVDVLPELDLEGFVHLPNVPTTSSFAMNFDLLQGIRDINLGASSASSGDISPGSEASINQVFTLPLYPPQGFQPFIPQNQRPSVFGKATLDIPRRNINVSHNPMNNITKYRDGKKPSKRELFLQMDLEINKIPLEATKGFCSKELKTATAELLYLFKEHYHIYHEFIAAVIKVPSGTLSKIYESGKNRRIQTLSAYHEAILDQHLHALLNFSYQLLFCPEAVPFMLDVGRPTSFGHRWQMNPRCYKSTGQKGSDAFLLRFQSMMNSIKMEVDKIHPSQMYGVNY</sequence>
<evidence type="ECO:0000313" key="3">
    <source>
        <dbReference type="Proteomes" id="UP000230233"/>
    </source>
</evidence>
<comment type="caution">
    <text evidence="2">The sequence shown here is derived from an EMBL/GenBank/DDBJ whole genome shotgun (WGS) entry which is preliminary data.</text>
</comment>
<keyword evidence="1" id="KW-0175">Coiled coil</keyword>
<keyword evidence="3" id="KW-1185">Reference proteome</keyword>